<feature type="transmembrane region" description="Helical" evidence="11">
    <location>
        <begin position="163"/>
        <end position="185"/>
    </location>
</feature>
<dbReference type="FunFam" id="1.20.1280.290:FF:000002">
    <property type="entry name" value="Bidirectional sugar transporter SWEET"/>
    <property type="match status" value="1"/>
</dbReference>
<evidence type="ECO:0000256" key="11">
    <source>
        <dbReference type="RuleBase" id="RU910715"/>
    </source>
</evidence>
<feature type="transmembrane region" description="Helical" evidence="11">
    <location>
        <begin position="6"/>
        <end position="23"/>
    </location>
</feature>
<dbReference type="Proteomes" id="UP001231189">
    <property type="component" value="Unassembled WGS sequence"/>
</dbReference>
<sequence>MTPDTIRTVIGIIGNGTALMLYLSPAPTFYNIWKKKTVEQYSAVPYLATVLNCMIFLLYGLPVVQPHSMLIITINGIGLAIELTYIAIFLAYSVGAARRRVLLILAVEVSFVAAFAALVLNLAHTHVLRSMIVGIFGVVVGTGMYAAPLSIMKMVIQTKSVEYMPLFLSLASLASGTCWTAYALIEFDIYITIPSGLGVVFALGQVILYAIYYKSTQQILETRKQQILEARKGKADQIPMTEVVVDGKNENTTSSGARNGHY</sequence>
<evidence type="ECO:0000256" key="8">
    <source>
        <dbReference type="ARBA" id="ARBA00022989"/>
    </source>
</evidence>
<dbReference type="GO" id="GO:0051119">
    <property type="term" value="F:sugar transmembrane transporter activity"/>
    <property type="evidence" value="ECO:0007669"/>
    <property type="project" value="InterPro"/>
</dbReference>
<comment type="caution">
    <text evidence="12">The sequence shown here is derived from an EMBL/GenBank/DDBJ whole genome shotgun (WGS) entry which is preliminary data.</text>
</comment>
<organism evidence="12 13">
    <name type="scientific">Lolium multiflorum</name>
    <name type="common">Italian ryegrass</name>
    <name type="synonym">Lolium perenne subsp. multiflorum</name>
    <dbReference type="NCBI Taxonomy" id="4521"/>
    <lineage>
        <taxon>Eukaryota</taxon>
        <taxon>Viridiplantae</taxon>
        <taxon>Streptophyta</taxon>
        <taxon>Embryophyta</taxon>
        <taxon>Tracheophyta</taxon>
        <taxon>Spermatophyta</taxon>
        <taxon>Magnoliopsida</taxon>
        <taxon>Liliopsida</taxon>
        <taxon>Poales</taxon>
        <taxon>Poaceae</taxon>
        <taxon>BOP clade</taxon>
        <taxon>Pooideae</taxon>
        <taxon>Poodae</taxon>
        <taxon>Poeae</taxon>
        <taxon>Poeae Chloroplast Group 2 (Poeae type)</taxon>
        <taxon>Loliodinae</taxon>
        <taxon>Loliinae</taxon>
        <taxon>Lolium</taxon>
    </lineage>
</organism>
<dbReference type="AlphaFoldDB" id="A0AAD8RD36"/>
<dbReference type="Pfam" id="PF03083">
    <property type="entry name" value="MtN3_slv"/>
    <property type="match status" value="2"/>
</dbReference>
<gene>
    <name evidence="12" type="ORF">QYE76_023544</name>
</gene>
<dbReference type="InterPro" id="IPR047664">
    <property type="entry name" value="SWEET"/>
</dbReference>
<evidence type="ECO:0000256" key="9">
    <source>
        <dbReference type="ARBA" id="ARBA00023136"/>
    </source>
</evidence>
<dbReference type="GO" id="GO:0005886">
    <property type="term" value="C:plasma membrane"/>
    <property type="evidence" value="ECO:0007669"/>
    <property type="project" value="UniProtKB-SubCell"/>
</dbReference>
<comment type="similarity">
    <text evidence="2 11">Belongs to the SWEET sugar transporter family.</text>
</comment>
<evidence type="ECO:0000256" key="4">
    <source>
        <dbReference type="ARBA" id="ARBA00022475"/>
    </source>
</evidence>
<comment type="subcellular location">
    <subcellularLocation>
        <location evidence="1 11">Cell membrane</location>
        <topology evidence="1 11">Multi-pass membrane protein</topology>
    </subcellularLocation>
</comment>
<dbReference type="PANTHER" id="PTHR10791">
    <property type="entry name" value="RAG1-ACTIVATING PROTEIN 1"/>
    <property type="match status" value="1"/>
</dbReference>
<keyword evidence="13" id="KW-1185">Reference proteome</keyword>
<evidence type="ECO:0000256" key="5">
    <source>
        <dbReference type="ARBA" id="ARBA00022597"/>
    </source>
</evidence>
<comment type="subunit">
    <text evidence="10">Forms homooligomers and/or heterooligomers.</text>
</comment>
<comment type="function">
    <text evidence="11">Mediates both low-affinity uptake and efflux of sugar across the membrane.</text>
</comment>
<keyword evidence="6 11" id="KW-0812">Transmembrane</keyword>
<dbReference type="EMBL" id="JAUUTY010000006">
    <property type="protein sequence ID" value="KAK1618027.1"/>
    <property type="molecule type" value="Genomic_DNA"/>
</dbReference>
<keyword evidence="8 11" id="KW-1133">Transmembrane helix</keyword>
<reference evidence="12" key="1">
    <citation type="submission" date="2023-07" db="EMBL/GenBank/DDBJ databases">
        <title>A chromosome-level genome assembly of Lolium multiflorum.</title>
        <authorList>
            <person name="Chen Y."/>
            <person name="Copetti D."/>
            <person name="Kolliker R."/>
            <person name="Studer B."/>
        </authorList>
    </citation>
    <scope>NUCLEOTIDE SEQUENCE</scope>
    <source>
        <strain evidence="12">02402/16</strain>
        <tissue evidence="12">Leaf</tissue>
    </source>
</reference>
<dbReference type="FunFam" id="1.20.1280.290:FF:000001">
    <property type="entry name" value="Bidirectional sugar transporter SWEET"/>
    <property type="match status" value="1"/>
</dbReference>
<feature type="transmembrane region" description="Helical" evidence="11">
    <location>
        <begin position="70"/>
        <end position="94"/>
    </location>
</feature>
<evidence type="ECO:0000256" key="6">
    <source>
        <dbReference type="ARBA" id="ARBA00022692"/>
    </source>
</evidence>
<protein>
    <recommendedName>
        <fullName evidence="11">Bidirectional sugar transporter SWEET</fullName>
    </recommendedName>
</protein>
<accession>A0AAD8RD36</accession>
<evidence type="ECO:0000256" key="10">
    <source>
        <dbReference type="ARBA" id="ARBA00038715"/>
    </source>
</evidence>
<name>A0AAD8RD36_LOLMU</name>
<dbReference type="InterPro" id="IPR004316">
    <property type="entry name" value="SWEET_rpt"/>
</dbReference>
<dbReference type="PANTHER" id="PTHR10791:SF130">
    <property type="entry name" value="BIDIRECTIONAL SUGAR TRANSPORTER SWEET6-RELATED"/>
    <property type="match status" value="1"/>
</dbReference>
<evidence type="ECO:0000256" key="3">
    <source>
        <dbReference type="ARBA" id="ARBA00022448"/>
    </source>
</evidence>
<evidence type="ECO:0000313" key="12">
    <source>
        <dbReference type="EMBL" id="KAK1618027.1"/>
    </source>
</evidence>
<feature type="transmembrane region" description="Helical" evidence="11">
    <location>
        <begin position="101"/>
        <end position="124"/>
    </location>
</feature>
<keyword evidence="3 11" id="KW-0813">Transport</keyword>
<evidence type="ECO:0000256" key="1">
    <source>
        <dbReference type="ARBA" id="ARBA00004651"/>
    </source>
</evidence>
<feature type="transmembrane region" description="Helical" evidence="11">
    <location>
        <begin position="44"/>
        <end position="64"/>
    </location>
</feature>
<dbReference type="Gene3D" id="1.20.1280.290">
    <property type="match status" value="2"/>
</dbReference>
<evidence type="ECO:0000256" key="2">
    <source>
        <dbReference type="ARBA" id="ARBA00007809"/>
    </source>
</evidence>
<keyword evidence="5 11" id="KW-0762">Sugar transport</keyword>
<evidence type="ECO:0000256" key="7">
    <source>
        <dbReference type="ARBA" id="ARBA00022737"/>
    </source>
</evidence>
<keyword evidence="4" id="KW-1003">Cell membrane</keyword>
<proteinExistence type="inferred from homology"/>
<keyword evidence="7" id="KW-0677">Repeat</keyword>
<feature type="transmembrane region" description="Helical" evidence="11">
    <location>
        <begin position="130"/>
        <end position="151"/>
    </location>
</feature>
<keyword evidence="9 11" id="KW-0472">Membrane</keyword>
<evidence type="ECO:0000313" key="13">
    <source>
        <dbReference type="Proteomes" id="UP001231189"/>
    </source>
</evidence>
<feature type="transmembrane region" description="Helical" evidence="11">
    <location>
        <begin position="191"/>
        <end position="213"/>
    </location>
</feature>